<dbReference type="RefSeq" id="WP_345426549.1">
    <property type="nucleotide sequence ID" value="NZ_BAABGT010000104.1"/>
</dbReference>
<name>A0ABP8S243_9PSEU</name>
<protein>
    <submittedName>
        <fullName evidence="1">Uncharacterized protein</fullName>
    </submittedName>
</protein>
<dbReference type="EMBL" id="BAABGT010000104">
    <property type="protein sequence ID" value="GAA4557870.1"/>
    <property type="molecule type" value="Genomic_DNA"/>
</dbReference>
<reference evidence="2" key="1">
    <citation type="journal article" date="2019" name="Int. J. Syst. Evol. Microbiol.">
        <title>The Global Catalogue of Microorganisms (GCM) 10K type strain sequencing project: providing services to taxonomists for standard genome sequencing and annotation.</title>
        <authorList>
            <consortium name="The Broad Institute Genomics Platform"/>
            <consortium name="The Broad Institute Genome Sequencing Center for Infectious Disease"/>
            <person name="Wu L."/>
            <person name="Ma J."/>
        </authorList>
    </citation>
    <scope>NUCLEOTIDE SEQUENCE [LARGE SCALE GENOMIC DNA]</scope>
    <source>
        <strain evidence="2">JCM 17906</strain>
    </source>
</reference>
<dbReference type="Proteomes" id="UP001501598">
    <property type="component" value="Unassembled WGS sequence"/>
</dbReference>
<proteinExistence type="predicted"/>
<evidence type="ECO:0000313" key="1">
    <source>
        <dbReference type="EMBL" id="GAA4557870.1"/>
    </source>
</evidence>
<evidence type="ECO:0000313" key="2">
    <source>
        <dbReference type="Proteomes" id="UP001501598"/>
    </source>
</evidence>
<organism evidence="1 2">
    <name type="scientific">Pseudonocardia xishanensis</name>
    <dbReference type="NCBI Taxonomy" id="630995"/>
    <lineage>
        <taxon>Bacteria</taxon>
        <taxon>Bacillati</taxon>
        <taxon>Actinomycetota</taxon>
        <taxon>Actinomycetes</taxon>
        <taxon>Pseudonocardiales</taxon>
        <taxon>Pseudonocardiaceae</taxon>
        <taxon>Pseudonocardia</taxon>
    </lineage>
</organism>
<sequence length="48" mass="4756">MVTLAALVAGALLIAGVPAGLYGLPVLVLAAFGGALVVTRVLLVEILR</sequence>
<accession>A0ABP8S243</accession>
<comment type="caution">
    <text evidence="1">The sequence shown here is derived from an EMBL/GenBank/DDBJ whole genome shotgun (WGS) entry which is preliminary data.</text>
</comment>
<keyword evidence="2" id="KW-1185">Reference proteome</keyword>
<gene>
    <name evidence="1" type="ORF">GCM10023175_63110</name>
</gene>